<evidence type="ECO:0000313" key="1">
    <source>
        <dbReference type="EMBL" id="GFQ93880.1"/>
    </source>
</evidence>
<dbReference type="Proteomes" id="UP000887116">
    <property type="component" value="Unassembled WGS sequence"/>
</dbReference>
<comment type="caution">
    <text evidence="1">The sequence shown here is derived from an EMBL/GenBank/DDBJ whole genome shotgun (WGS) entry which is preliminary data.</text>
</comment>
<protein>
    <submittedName>
        <fullName evidence="1">Uncharacterized protein</fullName>
    </submittedName>
</protein>
<accession>A0A8X6G0L2</accession>
<feature type="non-terminal residue" evidence="1">
    <location>
        <position position="47"/>
    </location>
</feature>
<gene>
    <name evidence="1" type="ORF">TNCT_170361</name>
</gene>
<organism evidence="1 2">
    <name type="scientific">Trichonephila clavata</name>
    <name type="common">Joro spider</name>
    <name type="synonym">Nephila clavata</name>
    <dbReference type="NCBI Taxonomy" id="2740835"/>
    <lineage>
        <taxon>Eukaryota</taxon>
        <taxon>Metazoa</taxon>
        <taxon>Ecdysozoa</taxon>
        <taxon>Arthropoda</taxon>
        <taxon>Chelicerata</taxon>
        <taxon>Arachnida</taxon>
        <taxon>Araneae</taxon>
        <taxon>Araneomorphae</taxon>
        <taxon>Entelegynae</taxon>
        <taxon>Araneoidea</taxon>
        <taxon>Nephilidae</taxon>
        <taxon>Trichonephila</taxon>
    </lineage>
</organism>
<sequence>MPGYLIRERISLKDISEEEKNPAQIRLLASGVLCRNADDIRVKKIHH</sequence>
<evidence type="ECO:0000313" key="2">
    <source>
        <dbReference type="Proteomes" id="UP000887116"/>
    </source>
</evidence>
<dbReference type="AlphaFoldDB" id="A0A8X6G0L2"/>
<proteinExistence type="predicted"/>
<keyword evidence="2" id="KW-1185">Reference proteome</keyword>
<dbReference type="EMBL" id="BMAO01014260">
    <property type="protein sequence ID" value="GFQ93880.1"/>
    <property type="molecule type" value="Genomic_DNA"/>
</dbReference>
<name>A0A8X6G0L2_TRICU</name>
<reference evidence="1" key="1">
    <citation type="submission" date="2020-07" db="EMBL/GenBank/DDBJ databases">
        <title>Multicomponent nature underlies the extraordinary mechanical properties of spider dragline silk.</title>
        <authorList>
            <person name="Kono N."/>
            <person name="Nakamura H."/>
            <person name="Mori M."/>
            <person name="Yoshida Y."/>
            <person name="Ohtoshi R."/>
            <person name="Malay A.D."/>
            <person name="Moran D.A.P."/>
            <person name="Tomita M."/>
            <person name="Numata K."/>
            <person name="Arakawa K."/>
        </authorList>
    </citation>
    <scope>NUCLEOTIDE SEQUENCE</scope>
</reference>